<dbReference type="STRING" id="2074.BG845_04710"/>
<evidence type="ECO:0000313" key="1">
    <source>
        <dbReference type="EMBL" id="OSY37407.1"/>
    </source>
</evidence>
<organism evidence="1 2">
    <name type="scientific">Pseudonocardia autotrophica</name>
    <name type="common">Amycolata autotrophica</name>
    <name type="synonym">Nocardia autotrophica</name>
    <dbReference type="NCBI Taxonomy" id="2074"/>
    <lineage>
        <taxon>Bacteria</taxon>
        <taxon>Bacillati</taxon>
        <taxon>Actinomycetota</taxon>
        <taxon>Actinomycetes</taxon>
        <taxon>Pseudonocardiales</taxon>
        <taxon>Pseudonocardiaceae</taxon>
        <taxon>Pseudonocardia</taxon>
    </lineage>
</organism>
<proteinExistence type="predicted"/>
<reference evidence="1 2" key="1">
    <citation type="submission" date="2016-09" db="EMBL/GenBank/DDBJ databases">
        <title>Pseudonocardia autotrophica DSM535, a candidate organism with high potential of specific P450 cytochromes.</title>
        <authorList>
            <person name="Grumaz C."/>
            <person name="Vainshtein Y."/>
            <person name="Kirstahler P."/>
            <person name="Sohn K."/>
        </authorList>
    </citation>
    <scope>NUCLEOTIDE SEQUENCE [LARGE SCALE GENOMIC DNA]</scope>
    <source>
        <strain evidence="1 2">DSM 535</strain>
    </source>
</reference>
<comment type="caution">
    <text evidence="1">The sequence shown here is derived from an EMBL/GenBank/DDBJ whole genome shotgun (WGS) entry which is preliminary data.</text>
</comment>
<dbReference type="Proteomes" id="UP000194360">
    <property type="component" value="Unassembled WGS sequence"/>
</dbReference>
<gene>
    <name evidence="1" type="ORF">BG845_04710</name>
</gene>
<name>A0A1Y2MRQ2_PSEAH</name>
<accession>A0A1Y2MRQ2</accession>
<evidence type="ECO:0000313" key="2">
    <source>
        <dbReference type="Proteomes" id="UP000194360"/>
    </source>
</evidence>
<dbReference type="OrthoDB" id="4856898at2"/>
<dbReference type="RefSeq" id="WP_158092261.1">
    <property type="nucleotide sequence ID" value="NZ_AP018920.1"/>
</dbReference>
<keyword evidence="2" id="KW-1185">Reference proteome</keyword>
<sequence>MRHTGSPIAREPLADTLRRAGNLPGAADGLHPAVPATGSGWIRCSDVDGAWYRQWERRIATALHDEHGRTDATAAAALALIWYAGVPGRLGGAAFRVARRVPRLGPDQVGFRISGDQPYLTGYGLFDTRFWCLPDDPDAAHPDATTVPDEQALADLLRAEVGRHADRFLEETVPGARLPRRSLRGAFLDGIAVGIWVAGDQSAAAGPAIRRDAELVAPADTPEFGAPATVRVVTDVEGGDHVHLTRVCCCYLFRVVDDARPCATCPRVPQHRRPPLLARDAHDR</sequence>
<protein>
    <recommendedName>
        <fullName evidence="3">Ferric siderophore reductase C-terminal domain-containing protein</fullName>
    </recommendedName>
</protein>
<evidence type="ECO:0008006" key="3">
    <source>
        <dbReference type="Google" id="ProtNLM"/>
    </source>
</evidence>
<dbReference type="EMBL" id="MIGB01000030">
    <property type="protein sequence ID" value="OSY37407.1"/>
    <property type="molecule type" value="Genomic_DNA"/>
</dbReference>
<dbReference type="AlphaFoldDB" id="A0A1Y2MRQ2"/>